<gene>
    <name evidence="2" type="ORF">NFC73_01925</name>
</gene>
<dbReference type="Proteomes" id="UP001524318">
    <property type="component" value="Unassembled WGS sequence"/>
</dbReference>
<comment type="caution">
    <text evidence="2">The sequence shown here is derived from an EMBL/GenBank/DDBJ whole genome shotgun (WGS) entry which is preliminary data.</text>
</comment>
<dbReference type="Gene3D" id="1.10.10.60">
    <property type="entry name" value="Homeodomain-like"/>
    <property type="match status" value="1"/>
</dbReference>
<keyword evidence="1" id="KW-0175">Coiled coil</keyword>
<dbReference type="SUPFAM" id="SSF46689">
    <property type="entry name" value="Homeodomain-like"/>
    <property type="match status" value="1"/>
</dbReference>
<keyword evidence="3" id="KW-1185">Reference proteome</keyword>
<dbReference type="Pfam" id="PF01527">
    <property type="entry name" value="HTH_Tnp_1"/>
    <property type="match status" value="1"/>
</dbReference>
<accession>A0ABT1LJA5</accession>
<evidence type="ECO:0000256" key="1">
    <source>
        <dbReference type="SAM" id="Coils"/>
    </source>
</evidence>
<organism evidence="2 3">
    <name type="scientific">Pseudarthrobacter humi</name>
    <dbReference type="NCBI Taxonomy" id="2952523"/>
    <lineage>
        <taxon>Bacteria</taxon>
        <taxon>Bacillati</taxon>
        <taxon>Actinomycetota</taxon>
        <taxon>Actinomycetes</taxon>
        <taxon>Micrococcales</taxon>
        <taxon>Micrococcaceae</taxon>
        <taxon>Pseudarthrobacter</taxon>
    </lineage>
</organism>
<dbReference type="EMBL" id="JANCLV010000001">
    <property type="protein sequence ID" value="MCP8998497.1"/>
    <property type="molecule type" value="Genomic_DNA"/>
</dbReference>
<evidence type="ECO:0000313" key="3">
    <source>
        <dbReference type="Proteomes" id="UP001524318"/>
    </source>
</evidence>
<dbReference type="InterPro" id="IPR002514">
    <property type="entry name" value="Transposase_8"/>
</dbReference>
<feature type="coiled-coil region" evidence="1">
    <location>
        <begin position="61"/>
        <end position="88"/>
    </location>
</feature>
<proteinExistence type="predicted"/>
<dbReference type="InterPro" id="IPR009057">
    <property type="entry name" value="Homeodomain-like_sf"/>
</dbReference>
<dbReference type="RefSeq" id="WP_254747204.1">
    <property type="nucleotide sequence ID" value="NZ_JANCLV010000001.1"/>
</dbReference>
<evidence type="ECO:0000313" key="2">
    <source>
        <dbReference type="EMBL" id="MCP8998497.1"/>
    </source>
</evidence>
<reference evidence="2 3" key="1">
    <citation type="submission" date="2022-06" db="EMBL/GenBank/DDBJ databases">
        <title>Pseudarthrobacter sp. strain RMG13 Genome sequencing and assembly.</title>
        <authorList>
            <person name="Kim I."/>
        </authorList>
    </citation>
    <scope>NUCLEOTIDE SEQUENCE [LARGE SCALE GENOMIC DNA]</scope>
    <source>
        <strain evidence="2 3">RMG13</strain>
    </source>
</reference>
<protein>
    <submittedName>
        <fullName evidence="2">Transposase</fullName>
    </submittedName>
</protein>
<sequence>MSTTRGKFAPEDRREAARLVTDRGRTVAPVARELGLGEQLLGRWVAQERARLAAPEESAAAEAGNSELERLRRENEQLRMDNEFLRKAAAFFASKQPNRNASS</sequence>
<dbReference type="PANTHER" id="PTHR33215">
    <property type="entry name" value="PROTEIN DISTAL ANTENNA"/>
    <property type="match status" value="1"/>
</dbReference>
<dbReference type="InterPro" id="IPR051839">
    <property type="entry name" value="RD_transcriptional_regulator"/>
</dbReference>
<dbReference type="PANTHER" id="PTHR33215:SF13">
    <property type="entry name" value="PROTEIN DISTAL ANTENNA"/>
    <property type="match status" value="1"/>
</dbReference>
<name>A0ABT1LJA5_9MICC</name>